<dbReference type="InterPro" id="IPR013783">
    <property type="entry name" value="Ig-like_fold"/>
</dbReference>
<dbReference type="SUPFAM" id="SSF51011">
    <property type="entry name" value="Glycosyl hydrolase domain"/>
    <property type="match status" value="1"/>
</dbReference>
<evidence type="ECO:0000259" key="8">
    <source>
        <dbReference type="SMART" id="SM00642"/>
    </source>
</evidence>
<dbReference type="SMART" id="SM00642">
    <property type="entry name" value="Aamy"/>
    <property type="match status" value="1"/>
</dbReference>
<feature type="active site" description="Proton donor" evidence="6">
    <location>
        <position position="441"/>
    </location>
</feature>
<dbReference type="InterPro" id="IPR013780">
    <property type="entry name" value="Glyco_hydro_b"/>
</dbReference>
<dbReference type="EC" id="2.4.99.16" evidence="6"/>
<feature type="binding site" evidence="6">
    <location>
        <begin position="553"/>
        <end position="554"/>
    </location>
    <ligand>
        <name>alpha-maltose 1-phosphate</name>
        <dbReference type="ChEBI" id="CHEBI:63576"/>
    </ligand>
</feature>
<dbReference type="Gene3D" id="2.60.40.1180">
    <property type="entry name" value="Golgi alpha-mannosidase II"/>
    <property type="match status" value="1"/>
</dbReference>
<name>A0ABW5M467_9BACT</name>
<evidence type="ECO:0000256" key="6">
    <source>
        <dbReference type="HAMAP-Rule" id="MF_02124"/>
    </source>
</evidence>
<dbReference type="InterPro" id="IPR006047">
    <property type="entry name" value="GH13_cat_dom"/>
</dbReference>
<comment type="catalytic activity">
    <reaction evidence="5 6">
        <text>alpha-maltose 1-phosphate + [(1-&gt;4)-alpha-D-glucosyl](n) = [(1-&gt;4)-alpha-D-glucosyl](n+2) + phosphate</text>
        <dbReference type="Rhea" id="RHEA:42692"/>
        <dbReference type="Rhea" id="RHEA-COMP:9584"/>
        <dbReference type="Rhea" id="RHEA-COMP:10183"/>
        <dbReference type="ChEBI" id="CHEBI:15444"/>
        <dbReference type="ChEBI" id="CHEBI:43474"/>
        <dbReference type="ChEBI" id="CHEBI:63576"/>
        <dbReference type="EC" id="2.4.99.16"/>
    </reaction>
</comment>
<feature type="region of interest" description="Disordered" evidence="7">
    <location>
        <begin position="140"/>
        <end position="163"/>
    </location>
</feature>
<comment type="subunit">
    <text evidence="1 6">Homodimer.</text>
</comment>
<dbReference type="PANTHER" id="PTHR47786:SF2">
    <property type="entry name" value="GLYCOSYL HYDROLASE FAMILY 13 CATALYTIC DOMAIN-CONTAINING PROTEIN"/>
    <property type="match status" value="1"/>
</dbReference>
<evidence type="ECO:0000256" key="5">
    <source>
        <dbReference type="ARBA" id="ARBA00048735"/>
    </source>
</evidence>
<feature type="binding site" evidence="6">
    <location>
        <position position="281"/>
    </location>
    <ligand>
        <name>alpha-maltose 1-phosphate</name>
        <dbReference type="ChEBI" id="CHEBI:63576"/>
    </ligand>
</feature>
<reference evidence="10" key="1">
    <citation type="journal article" date="2019" name="Int. J. Syst. Evol. Microbiol.">
        <title>The Global Catalogue of Microorganisms (GCM) 10K type strain sequencing project: providing services to taxonomists for standard genome sequencing and annotation.</title>
        <authorList>
            <consortium name="The Broad Institute Genomics Platform"/>
            <consortium name="The Broad Institute Genome Sequencing Center for Infectious Disease"/>
            <person name="Wu L."/>
            <person name="Ma J."/>
        </authorList>
    </citation>
    <scope>NUCLEOTIDE SEQUENCE [LARGE SCALE GENOMIC DNA]</scope>
    <source>
        <strain evidence="10">KCTC 42805</strain>
    </source>
</reference>
<comment type="function">
    <text evidence="6">Maltosyltransferase that uses maltose 1-phosphate (M1P) as the sugar donor to elongate linear or branched alpha-(1-&gt;4)-glucans. Is involved in a branched alpha-glucan biosynthetic pathway from trehalose, together with TreS, Mak and GlgB.</text>
</comment>
<dbReference type="InterPro" id="IPR049171">
    <property type="entry name" value="GLGE_C"/>
</dbReference>
<dbReference type="InterPro" id="IPR026585">
    <property type="entry name" value="GlgE"/>
</dbReference>
<keyword evidence="2 6" id="KW-0328">Glycosyltransferase</keyword>
<proteinExistence type="inferred from homology"/>
<dbReference type="Pfam" id="PF21702">
    <property type="entry name" value="GLGE_C"/>
    <property type="match status" value="1"/>
</dbReference>
<evidence type="ECO:0000256" key="4">
    <source>
        <dbReference type="ARBA" id="ARBA00023277"/>
    </source>
</evidence>
<dbReference type="Proteomes" id="UP001597469">
    <property type="component" value="Unassembled WGS sequence"/>
</dbReference>
<comment type="caution">
    <text evidence="9">The sequence shown here is derived from an EMBL/GenBank/DDBJ whole genome shotgun (WGS) entry which is preliminary data.</text>
</comment>
<dbReference type="SUPFAM" id="SSF51445">
    <property type="entry name" value="(Trans)glycosidases"/>
    <property type="match status" value="1"/>
</dbReference>
<dbReference type="PANTHER" id="PTHR47786">
    <property type="entry name" value="ALPHA-1,4-GLUCAN:MALTOSE-1-PHOSPHATE MALTOSYLTRANSFERASE"/>
    <property type="match status" value="1"/>
</dbReference>
<dbReference type="CDD" id="cd11344">
    <property type="entry name" value="AmyAc_GlgE_like"/>
    <property type="match status" value="1"/>
</dbReference>
<feature type="binding site" evidence="6">
    <location>
        <position position="341"/>
    </location>
    <ligand>
        <name>alpha-maltose 1-phosphate</name>
        <dbReference type="ChEBI" id="CHEBI:63576"/>
    </ligand>
</feature>
<dbReference type="Gene3D" id="2.60.40.10">
    <property type="entry name" value="Immunoglobulins"/>
    <property type="match status" value="1"/>
</dbReference>
<evidence type="ECO:0000256" key="2">
    <source>
        <dbReference type="ARBA" id="ARBA00022676"/>
    </source>
</evidence>
<keyword evidence="10" id="KW-1185">Reference proteome</keyword>
<dbReference type="HAMAP" id="MF_02124">
    <property type="entry name" value="GlgE"/>
    <property type="match status" value="1"/>
</dbReference>
<feature type="binding site" evidence="6">
    <location>
        <position position="376"/>
    </location>
    <ligand>
        <name>alpha-maltose 1-phosphate</name>
        <dbReference type="ChEBI" id="CHEBI:63576"/>
    </ligand>
</feature>
<dbReference type="Gene3D" id="3.20.20.80">
    <property type="entry name" value="Glycosidases"/>
    <property type="match status" value="1"/>
</dbReference>
<feature type="site" description="Transition state stabilizer" evidence="6">
    <location>
        <position position="499"/>
    </location>
</feature>
<dbReference type="Gene3D" id="1.20.58.80">
    <property type="entry name" value="Phosphotransferase system, lactose/cellobiose-type IIA subunit"/>
    <property type="match status" value="1"/>
</dbReference>
<protein>
    <recommendedName>
        <fullName evidence="6">Alpha-1,4-glucan:maltose-1-phosphate maltosyltransferase</fullName>
        <shortName evidence="6">GMPMT</shortName>
        <ecNumber evidence="6">2.4.99.16</ecNumber>
    </recommendedName>
    <alternativeName>
        <fullName evidence="6">(1-&gt;4)-alpha-D-glucan:maltose-1-phosphate alpha-D-maltosyltransferase</fullName>
    </alternativeName>
</protein>
<evidence type="ECO:0000256" key="1">
    <source>
        <dbReference type="ARBA" id="ARBA00011738"/>
    </source>
</evidence>
<organism evidence="9 10">
    <name type="scientific">Spirosoma soli</name>
    <dbReference type="NCBI Taxonomy" id="1770529"/>
    <lineage>
        <taxon>Bacteria</taxon>
        <taxon>Pseudomonadati</taxon>
        <taxon>Bacteroidota</taxon>
        <taxon>Cytophagia</taxon>
        <taxon>Cytophagales</taxon>
        <taxon>Cytophagaceae</taxon>
        <taxon>Spirosoma</taxon>
    </lineage>
</organism>
<dbReference type="RefSeq" id="WP_381522020.1">
    <property type="nucleotide sequence ID" value="NZ_JBHULN010000005.1"/>
</dbReference>
<evidence type="ECO:0000256" key="3">
    <source>
        <dbReference type="ARBA" id="ARBA00022679"/>
    </source>
</evidence>
<dbReference type="InterPro" id="IPR017853">
    <property type="entry name" value="GH"/>
</dbReference>
<dbReference type="EMBL" id="JBHULN010000005">
    <property type="protein sequence ID" value="MFD2570921.1"/>
    <property type="molecule type" value="Genomic_DNA"/>
</dbReference>
<accession>A0ABW5M467</accession>
<keyword evidence="3 6" id="KW-0808">Transferase</keyword>
<feature type="domain" description="Glycosyl hydrolase family 13 catalytic" evidence="8">
    <location>
        <begin position="228"/>
        <end position="578"/>
    </location>
</feature>
<feature type="active site" description="Nucleophile" evidence="6">
    <location>
        <position position="412"/>
    </location>
</feature>
<evidence type="ECO:0000313" key="10">
    <source>
        <dbReference type="Proteomes" id="UP001597469"/>
    </source>
</evidence>
<evidence type="ECO:0000256" key="7">
    <source>
        <dbReference type="SAM" id="MobiDB-lite"/>
    </source>
</evidence>
<keyword evidence="4 6" id="KW-0119">Carbohydrate metabolism</keyword>
<comment type="similarity">
    <text evidence="6">Belongs to the glycosyl hydrolase 13 family. GlgE subfamily.</text>
</comment>
<gene>
    <name evidence="6" type="primary">glgE</name>
    <name evidence="9" type="ORF">ACFSUS_09775</name>
</gene>
<feature type="binding site" evidence="6">
    <location>
        <position position="413"/>
    </location>
    <ligand>
        <name>alpha-maltose 1-phosphate</name>
        <dbReference type="ChEBI" id="CHEBI:63576"/>
    </ligand>
</feature>
<dbReference type="Pfam" id="PF11896">
    <property type="entry name" value="GlgE_dom_N_S"/>
    <property type="match status" value="1"/>
</dbReference>
<dbReference type="InterPro" id="IPR021828">
    <property type="entry name" value="GlgE_dom_N/S"/>
</dbReference>
<evidence type="ECO:0000313" key="9">
    <source>
        <dbReference type="EMBL" id="MFD2570921.1"/>
    </source>
</evidence>
<sequence length="679" mass="78483">MSIPINLSGQSRVVIERVTPELDGGRFPIKAVPGDVIAVEADIFADGHDYLAVRLLYKHTDDTTWRETPMTLLGNDRWGASFVVEKQGRYTYTFEGWVDHLASWQHEIHLKVADGQRITSELLAGAQYLDKMLERVSGSTPLINSKSPAKGKKKAESINESPDVSGLREMAALFRDESRYDEAVSVAESDQFTFYANRYPERQHPTRYHQELAVEVDRAKAGFSTWYCLFPRSASREEVGRTVPRHGTFRDVEALLPRISGMGFDVLYLPPIHPIGHAHRKGKNNSVVCQPGEPGVPYGIGSEEGGHDAIHAELGTVDDFKHLIAIAKNYDMEVAMDLAIQCSPDHPWAKQHPEWFKKRPDGTIQYAENPPKKYQDIYPVYFETEDWRNLWEELKRVLLVWGSWGVRMIRVDNPHTKPFAFWEWIIAEVKKEYPDMIFLSEAFTKPKVMQELAKRGFAHSYTYYTWRNTKAELQEYLTELTQSEMKYYFRPNFWPTTHDINPYSLQSGHEPQFLIRYFLAATLSSNYGIYGPSFELMEHVPFPGKEEYLNSEKYEIRLWDWDKTNKLTYLITLTNRLRKENAALQETNNLTFCNVSDDAIMAYIKASGDNRLLIAVNTDAYQRRAGMVQVPIWQLGISQDQSYTVRDLLTGAYYTWKGEWNYVELDPYVLPMHLFRIEV</sequence>